<evidence type="ECO:0000313" key="2">
    <source>
        <dbReference type="EMBL" id="RVW86219.1"/>
    </source>
</evidence>
<dbReference type="AlphaFoldDB" id="A0A438HP65"/>
<gene>
    <name evidence="2" type="ORF">CK203_046054</name>
</gene>
<proteinExistence type="predicted"/>
<dbReference type="Pfam" id="PF24626">
    <property type="entry name" value="SH3_Tf2-1"/>
    <property type="match status" value="1"/>
</dbReference>
<dbReference type="EMBL" id="QGNW01000196">
    <property type="protein sequence ID" value="RVW86219.1"/>
    <property type="molecule type" value="Genomic_DNA"/>
</dbReference>
<comment type="caution">
    <text evidence="2">The sequence shown here is derived from an EMBL/GenBank/DDBJ whole genome shotgun (WGS) entry which is preliminary data.</text>
</comment>
<dbReference type="Proteomes" id="UP000288805">
    <property type="component" value="Unassembled WGS sequence"/>
</dbReference>
<name>A0A438HP65_VITVI</name>
<feature type="domain" description="Tf2-1-like SH3-like" evidence="1">
    <location>
        <begin position="14"/>
        <end position="65"/>
    </location>
</feature>
<accession>A0A438HP65</accession>
<evidence type="ECO:0000313" key="3">
    <source>
        <dbReference type="Proteomes" id="UP000288805"/>
    </source>
</evidence>
<sequence length="175" mass="20244">MLSWRLGHGVLMQRRFPVATYHKLRSKKFGPYKILLKFEENAYEVELPQDLNISLIFNVSNLYTFHGDLPRESYDAGEGAKSSPCKEVDVIERQTQITKEQQMTLVPIVLFKKRTSYRRATKVASLPHTTIHFPHRRYYHKISPSPSHCRKFVPLLSSSLHVEVVTSLLSTSTFP</sequence>
<protein>
    <recommendedName>
        <fullName evidence="1">Tf2-1-like SH3-like domain-containing protein</fullName>
    </recommendedName>
</protein>
<organism evidence="2 3">
    <name type="scientific">Vitis vinifera</name>
    <name type="common">Grape</name>
    <dbReference type="NCBI Taxonomy" id="29760"/>
    <lineage>
        <taxon>Eukaryota</taxon>
        <taxon>Viridiplantae</taxon>
        <taxon>Streptophyta</taxon>
        <taxon>Embryophyta</taxon>
        <taxon>Tracheophyta</taxon>
        <taxon>Spermatophyta</taxon>
        <taxon>Magnoliopsida</taxon>
        <taxon>eudicotyledons</taxon>
        <taxon>Gunneridae</taxon>
        <taxon>Pentapetalae</taxon>
        <taxon>rosids</taxon>
        <taxon>Vitales</taxon>
        <taxon>Vitaceae</taxon>
        <taxon>Viteae</taxon>
        <taxon>Vitis</taxon>
    </lineage>
</organism>
<dbReference type="InterPro" id="IPR056924">
    <property type="entry name" value="SH3_Tf2-1"/>
</dbReference>
<reference evidence="2 3" key="1">
    <citation type="journal article" date="2018" name="PLoS Genet.">
        <title>Population sequencing reveals clonal diversity and ancestral inbreeding in the grapevine cultivar Chardonnay.</title>
        <authorList>
            <person name="Roach M.J."/>
            <person name="Johnson D.L."/>
            <person name="Bohlmann J."/>
            <person name="van Vuuren H.J."/>
            <person name="Jones S.J."/>
            <person name="Pretorius I.S."/>
            <person name="Schmidt S.A."/>
            <person name="Borneman A.R."/>
        </authorList>
    </citation>
    <scope>NUCLEOTIDE SEQUENCE [LARGE SCALE GENOMIC DNA]</scope>
    <source>
        <strain evidence="3">cv. Chardonnay</strain>
        <tissue evidence="2">Leaf</tissue>
    </source>
</reference>
<evidence type="ECO:0000259" key="1">
    <source>
        <dbReference type="Pfam" id="PF24626"/>
    </source>
</evidence>